<dbReference type="PANTHER" id="PTHR30469:SF15">
    <property type="entry name" value="HLYD FAMILY OF SECRETION PROTEINS"/>
    <property type="match status" value="1"/>
</dbReference>
<dbReference type="GO" id="GO:1990281">
    <property type="term" value="C:efflux pump complex"/>
    <property type="evidence" value="ECO:0007669"/>
    <property type="project" value="TreeGrafter"/>
</dbReference>
<comment type="similarity">
    <text evidence="1">Belongs to the membrane fusion protein (MFP) (TC 8.A.1) family.</text>
</comment>
<dbReference type="Gene3D" id="2.40.30.170">
    <property type="match status" value="1"/>
</dbReference>
<sequence length="251" mass="26928">MLVALLFTTLLVTPASYADENAIHLRGVALPLKQAKLALAQGGSLQWIIHEGTVVKKGTLLARVDDRGARIAVMKSKAALHQAQLALDEALHEQRKTMRLKGERIVSDMAVKETRFAVDKAKAKVALAKSDLAKANLDLSGCALRAPYAGVVSGVTSKLGEWIGAGTAVLELTNLIQLELSMDVPPHVVSGLHKGVQTSVMDKGHVVGSAKVRVVMPFIDAASGLRRVIWEVQPNKGHILAGKYLTLKSWK</sequence>
<evidence type="ECO:0008006" key="4">
    <source>
        <dbReference type="Google" id="ProtNLM"/>
    </source>
</evidence>
<proteinExistence type="inferred from homology"/>
<dbReference type="InterPro" id="IPR006143">
    <property type="entry name" value="RND_pump_MFP"/>
</dbReference>
<protein>
    <recommendedName>
        <fullName evidence="4">RND efflux pump membrane fusion protein barrel-sandwich domain-containing protein</fullName>
    </recommendedName>
</protein>
<keyword evidence="2" id="KW-0732">Signal</keyword>
<reference evidence="3" key="1">
    <citation type="submission" date="2015-04" db="EMBL/GenBank/DDBJ databases">
        <authorList>
            <person name="Syromyatnikov M.Y."/>
            <person name="Popov V.N."/>
        </authorList>
    </citation>
    <scope>NUCLEOTIDE SEQUENCE</scope>
    <source>
        <strain evidence="3">MO-1</strain>
    </source>
</reference>
<dbReference type="GO" id="GO:0015562">
    <property type="term" value="F:efflux transmembrane transporter activity"/>
    <property type="evidence" value="ECO:0007669"/>
    <property type="project" value="TreeGrafter"/>
</dbReference>
<gene>
    <name evidence="3" type="ORF">MAGMO_3883</name>
</gene>
<dbReference type="Gene3D" id="1.10.287.470">
    <property type="entry name" value="Helix hairpin bin"/>
    <property type="match status" value="1"/>
</dbReference>
<dbReference type="SUPFAM" id="SSF111369">
    <property type="entry name" value="HlyD-like secretion proteins"/>
    <property type="match status" value="1"/>
</dbReference>
<evidence type="ECO:0000313" key="3">
    <source>
        <dbReference type="EMBL" id="CRH08011.1"/>
    </source>
</evidence>
<dbReference type="AlphaFoldDB" id="A0A1S7LQD8"/>
<feature type="chain" id="PRO_5012164676" description="RND efflux pump membrane fusion protein barrel-sandwich domain-containing protein" evidence="2">
    <location>
        <begin position="19"/>
        <end position="251"/>
    </location>
</feature>
<name>A0A1S7LQD8_MAGMO</name>
<dbReference type="PANTHER" id="PTHR30469">
    <property type="entry name" value="MULTIDRUG RESISTANCE PROTEIN MDTA"/>
    <property type="match status" value="1"/>
</dbReference>
<dbReference type="Gene3D" id="2.40.50.100">
    <property type="match status" value="1"/>
</dbReference>
<dbReference type="EMBL" id="LO017727">
    <property type="protein sequence ID" value="CRH08011.1"/>
    <property type="molecule type" value="Genomic_DNA"/>
</dbReference>
<dbReference type="NCBIfam" id="TIGR01730">
    <property type="entry name" value="RND_mfp"/>
    <property type="match status" value="1"/>
</dbReference>
<feature type="signal peptide" evidence="2">
    <location>
        <begin position="1"/>
        <end position="18"/>
    </location>
</feature>
<evidence type="ECO:0000256" key="2">
    <source>
        <dbReference type="SAM" id="SignalP"/>
    </source>
</evidence>
<accession>A0A1S7LQD8</accession>
<evidence type="ECO:0000256" key="1">
    <source>
        <dbReference type="ARBA" id="ARBA00009477"/>
    </source>
</evidence>
<organism evidence="3">
    <name type="scientific">Magnetococcus massalia (strain MO-1)</name>
    <dbReference type="NCBI Taxonomy" id="451514"/>
    <lineage>
        <taxon>Bacteria</taxon>
        <taxon>Pseudomonadati</taxon>
        <taxon>Pseudomonadota</taxon>
        <taxon>Magnetococcia</taxon>
        <taxon>Magnetococcales</taxon>
        <taxon>Magnetococcaceae</taxon>
        <taxon>Magnetococcus</taxon>
    </lineage>
</organism>